<keyword evidence="3" id="KW-0805">Transcription regulation</keyword>
<evidence type="ECO:0000313" key="8">
    <source>
        <dbReference type="Proteomes" id="UP001221142"/>
    </source>
</evidence>
<dbReference type="Pfam" id="PF04082">
    <property type="entry name" value="Fungal_trans"/>
    <property type="match status" value="1"/>
</dbReference>
<name>A0AAD7G139_9AGAR</name>
<sequence length="473" mass="52541">MTPPLTGGASTVPLRRGKACMKCRRPKDETCQYGPTTPRIRTRTKPLESTVASLVARVEQLEHSSNSPSSIQLFDPYLPEPESHLGYRRLHLFLDHAPQFGFFLDPERFMQSVRYIDDHISCPSPSLLNSILLWGAHLSSNTDLEVRFKSIALQRTAALGVQPFLYTLQAEVLLGYYLFRTGAFLEARVHTNTALELALSGGLHQICVSTQTADVVEQGERINAFWAVFVLHNNLGAAMGDLPDAAAVGGMQIDTPWPLDMDEYKQGVFSRGSQATVLKYLRILSATPEYSDHGSSLLALNAKACILLNQALWLPPQWNSNVAGDVQSLYNVFQLVNDRILELRGQMSSAATRNGASIRLLTHSLLYAATIKLHDLFTANNVESRRICLDAARAMFRFEGMDLHSLGYLNPMMATLLKMAYDVLVAEHYRISQTNRPSSQETHEAHATLGDARGKLDTLANLDILKLDLSLFN</sequence>
<proteinExistence type="predicted"/>
<dbReference type="InterPro" id="IPR007219">
    <property type="entry name" value="XnlR_reg_dom"/>
</dbReference>
<keyword evidence="8" id="KW-1185">Reference proteome</keyword>
<dbReference type="InterPro" id="IPR050815">
    <property type="entry name" value="TF_fung"/>
</dbReference>
<evidence type="ECO:0000313" key="7">
    <source>
        <dbReference type="EMBL" id="KAJ7647930.1"/>
    </source>
</evidence>
<dbReference type="GO" id="GO:0005634">
    <property type="term" value="C:nucleus"/>
    <property type="evidence" value="ECO:0007669"/>
    <property type="project" value="UniProtKB-SubCell"/>
</dbReference>
<keyword evidence="2" id="KW-0479">Metal-binding</keyword>
<evidence type="ECO:0000256" key="1">
    <source>
        <dbReference type="ARBA" id="ARBA00004123"/>
    </source>
</evidence>
<dbReference type="AlphaFoldDB" id="A0AAD7G139"/>
<dbReference type="GO" id="GO:0003677">
    <property type="term" value="F:DNA binding"/>
    <property type="evidence" value="ECO:0007669"/>
    <property type="project" value="InterPro"/>
</dbReference>
<dbReference type="CDD" id="cd12148">
    <property type="entry name" value="fungal_TF_MHR"/>
    <property type="match status" value="1"/>
</dbReference>
<evidence type="ECO:0000259" key="6">
    <source>
        <dbReference type="Pfam" id="PF04082"/>
    </source>
</evidence>
<dbReference type="GO" id="GO:0008270">
    <property type="term" value="F:zinc ion binding"/>
    <property type="evidence" value="ECO:0007669"/>
    <property type="project" value="InterPro"/>
</dbReference>
<reference evidence="7" key="1">
    <citation type="submission" date="2023-03" db="EMBL/GenBank/DDBJ databases">
        <title>Massive genome expansion in bonnet fungi (Mycena s.s.) driven by repeated elements and novel gene families across ecological guilds.</title>
        <authorList>
            <consortium name="Lawrence Berkeley National Laboratory"/>
            <person name="Harder C.B."/>
            <person name="Miyauchi S."/>
            <person name="Viragh M."/>
            <person name="Kuo A."/>
            <person name="Thoen E."/>
            <person name="Andreopoulos B."/>
            <person name="Lu D."/>
            <person name="Skrede I."/>
            <person name="Drula E."/>
            <person name="Henrissat B."/>
            <person name="Morin E."/>
            <person name="Kohler A."/>
            <person name="Barry K."/>
            <person name="LaButti K."/>
            <person name="Morin E."/>
            <person name="Salamov A."/>
            <person name="Lipzen A."/>
            <person name="Mereny Z."/>
            <person name="Hegedus B."/>
            <person name="Baldrian P."/>
            <person name="Stursova M."/>
            <person name="Weitz H."/>
            <person name="Taylor A."/>
            <person name="Grigoriev I.V."/>
            <person name="Nagy L.G."/>
            <person name="Martin F."/>
            <person name="Kauserud H."/>
        </authorList>
    </citation>
    <scope>NUCLEOTIDE SEQUENCE</scope>
    <source>
        <strain evidence="7">9284</strain>
    </source>
</reference>
<evidence type="ECO:0000256" key="3">
    <source>
        <dbReference type="ARBA" id="ARBA00023015"/>
    </source>
</evidence>
<keyword evidence="5" id="KW-0539">Nucleus</keyword>
<gene>
    <name evidence="7" type="ORF">FB45DRAFT_998826</name>
</gene>
<comment type="caution">
    <text evidence="7">The sequence shown here is derived from an EMBL/GenBank/DDBJ whole genome shotgun (WGS) entry which is preliminary data.</text>
</comment>
<keyword evidence="4" id="KW-0804">Transcription</keyword>
<dbReference type="GO" id="GO:0000981">
    <property type="term" value="F:DNA-binding transcription factor activity, RNA polymerase II-specific"/>
    <property type="evidence" value="ECO:0007669"/>
    <property type="project" value="InterPro"/>
</dbReference>
<comment type="subcellular location">
    <subcellularLocation>
        <location evidence="1">Nucleus</location>
    </subcellularLocation>
</comment>
<evidence type="ECO:0000256" key="5">
    <source>
        <dbReference type="ARBA" id="ARBA00023242"/>
    </source>
</evidence>
<feature type="domain" description="Xylanolytic transcriptional activator regulatory" evidence="6">
    <location>
        <begin position="120"/>
        <end position="231"/>
    </location>
</feature>
<protein>
    <recommendedName>
        <fullName evidence="6">Xylanolytic transcriptional activator regulatory domain-containing protein</fullName>
    </recommendedName>
</protein>
<dbReference type="Proteomes" id="UP001221142">
    <property type="component" value="Unassembled WGS sequence"/>
</dbReference>
<dbReference type="PANTHER" id="PTHR47338">
    <property type="entry name" value="ZN(II)2CYS6 TRANSCRIPTION FACTOR (EUROFUNG)-RELATED"/>
    <property type="match status" value="1"/>
</dbReference>
<organism evidence="7 8">
    <name type="scientific">Roridomyces roridus</name>
    <dbReference type="NCBI Taxonomy" id="1738132"/>
    <lineage>
        <taxon>Eukaryota</taxon>
        <taxon>Fungi</taxon>
        <taxon>Dikarya</taxon>
        <taxon>Basidiomycota</taxon>
        <taxon>Agaricomycotina</taxon>
        <taxon>Agaricomycetes</taxon>
        <taxon>Agaricomycetidae</taxon>
        <taxon>Agaricales</taxon>
        <taxon>Marasmiineae</taxon>
        <taxon>Mycenaceae</taxon>
        <taxon>Roridomyces</taxon>
    </lineage>
</organism>
<dbReference type="PANTHER" id="PTHR47338:SF29">
    <property type="entry name" value="ZN(2)-C6 FUNGAL-TYPE DOMAIN-CONTAINING PROTEIN"/>
    <property type="match status" value="1"/>
</dbReference>
<evidence type="ECO:0000256" key="4">
    <source>
        <dbReference type="ARBA" id="ARBA00023163"/>
    </source>
</evidence>
<dbReference type="EMBL" id="JARKIF010000002">
    <property type="protein sequence ID" value="KAJ7647930.1"/>
    <property type="molecule type" value="Genomic_DNA"/>
</dbReference>
<accession>A0AAD7G139</accession>
<dbReference type="GO" id="GO:0006351">
    <property type="term" value="P:DNA-templated transcription"/>
    <property type="evidence" value="ECO:0007669"/>
    <property type="project" value="InterPro"/>
</dbReference>
<evidence type="ECO:0000256" key="2">
    <source>
        <dbReference type="ARBA" id="ARBA00022723"/>
    </source>
</evidence>